<dbReference type="SUPFAM" id="SSF55874">
    <property type="entry name" value="ATPase domain of HSP90 chaperone/DNA topoisomerase II/histidine kinase"/>
    <property type="match status" value="1"/>
</dbReference>
<reference evidence="4" key="1">
    <citation type="journal article" date="2019" name="Int. J. Syst. Evol. Microbiol.">
        <title>The Global Catalogue of Microorganisms (GCM) 10K type strain sequencing project: providing services to taxonomists for standard genome sequencing and annotation.</title>
        <authorList>
            <consortium name="The Broad Institute Genomics Platform"/>
            <consortium name="The Broad Institute Genome Sequencing Center for Infectious Disease"/>
            <person name="Wu L."/>
            <person name="Ma J."/>
        </authorList>
    </citation>
    <scope>NUCLEOTIDE SEQUENCE [LARGE SCALE GENOMIC DNA]</scope>
    <source>
        <strain evidence="4">JCM 30346</strain>
    </source>
</reference>
<evidence type="ECO:0000313" key="3">
    <source>
        <dbReference type="EMBL" id="MFC6081418.1"/>
    </source>
</evidence>
<comment type="caution">
    <text evidence="3">The sequence shown here is derived from an EMBL/GenBank/DDBJ whole genome shotgun (WGS) entry which is preliminary data.</text>
</comment>
<proteinExistence type="predicted"/>
<accession>A0ABW1NDN1</accession>
<dbReference type="CDD" id="cd16936">
    <property type="entry name" value="HATPase_RsbW-like"/>
    <property type="match status" value="1"/>
</dbReference>
<name>A0ABW1NDN1_9ACTN</name>
<keyword evidence="3" id="KW-0067">ATP-binding</keyword>
<gene>
    <name evidence="3" type="ORF">ACFP1K_09625</name>
</gene>
<feature type="domain" description="Histidine kinase/HSP90-like ATPase" evidence="2">
    <location>
        <begin position="28"/>
        <end position="138"/>
    </location>
</feature>
<dbReference type="Gene3D" id="3.30.565.10">
    <property type="entry name" value="Histidine kinase-like ATPase, C-terminal domain"/>
    <property type="match status" value="1"/>
</dbReference>
<evidence type="ECO:0000259" key="2">
    <source>
        <dbReference type="Pfam" id="PF13581"/>
    </source>
</evidence>
<evidence type="ECO:0000313" key="4">
    <source>
        <dbReference type="Proteomes" id="UP001596137"/>
    </source>
</evidence>
<dbReference type="InterPro" id="IPR036890">
    <property type="entry name" value="HATPase_C_sf"/>
</dbReference>
<dbReference type="InterPro" id="IPR050267">
    <property type="entry name" value="Anti-sigma-factor_SerPK"/>
</dbReference>
<dbReference type="Pfam" id="PF13581">
    <property type="entry name" value="HATPase_c_2"/>
    <property type="match status" value="1"/>
</dbReference>
<sequence length="159" mass="16909">MTSAERVPPRYGGDGRGSLAGVIDLVAVPRSVARAREYVRERLGDAHPVVGDVTLLVSEVVTNAIVHSDSGDGGWVTLVVVDCGDLVHVNVVDAGGAAVPQVRGDMSGEGGRGLLLVEMITSRWGVQENDAGRAVWFQVRYRTDDGVEGLFCPRPREAM</sequence>
<organism evidence="3 4">
    <name type="scientific">Sphaerisporangium aureirubrum</name>
    <dbReference type="NCBI Taxonomy" id="1544736"/>
    <lineage>
        <taxon>Bacteria</taxon>
        <taxon>Bacillati</taxon>
        <taxon>Actinomycetota</taxon>
        <taxon>Actinomycetes</taxon>
        <taxon>Streptosporangiales</taxon>
        <taxon>Streptosporangiaceae</taxon>
        <taxon>Sphaerisporangium</taxon>
    </lineage>
</organism>
<keyword evidence="3" id="KW-0547">Nucleotide-binding</keyword>
<dbReference type="Proteomes" id="UP001596137">
    <property type="component" value="Unassembled WGS sequence"/>
</dbReference>
<dbReference type="GO" id="GO:0005524">
    <property type="term" value="F:ATP binding"/>
    <property type="evidence" value="ECO:0007669"/>
    <property type="project" value="UniProtKB-KW"/>
</dbReference>
<dbReference type="InterPro" id="IPR003594">
    <property type="entry name" value="HATPase_dom"/>
</dbReference>
<keyword evidence="4" id="KW-1185">Reference proteome</keyword>
<evidence type="ECO:0000256" key="1">
    <source>
        <dbReference type="ARBA" id="ARBA00022527"/>
    </source>
</evidence>
<dbReference type="PANTHER" id="PTHR35526:SF3">
    <property type="entry name" value="ANTI-SIGMA-F FACTOR RSBW"/>
    <property type="match status" value="1"/>
</dbReference>
<keyword evidence="1" id="KW-0808">Transferase</keyword>
<dbReference type="EMBL" id="JBHSRF010000009">
    <property type="protein sequence ID" value="MFC6081418.1"/>
    <property type="molecule type" value="Genomic_DNA"/>
</dbReference>
<dbReference type="PANTHER" id="PTHR35526">
    <property type="entry name" value="ANTI-SIGMA-F FACTOR RSBW-RELATED"/>
    <property type="match status" value="1"/>
</dbReference>
<protein>
    <submittedName>
        <fullName evidence="3">ATP-binding protein</fullName>
    </submittedName>
</protein>
<dbReference type="RefSeq" id="WP_380749256.1">
    <property type="nucleotide sequence ID" value="NZ_JBHSRF010000009.1"/>
</dbReference>
<keyword evidence="1" id="KW-0723">Serine/threonine-protein kinase</keyword>
<keyword evidence="1" id="KW-0418">Kinase</keyword>